<name>A0A5Q0ME89_VARPD</name>
<evidence type="ECO:0000256" key="5">
    <source>
        <dbReference type="SAM" id="MobiDB-lite"/>
    </source>
</evidence>
<feature type="signal peptide" evidence="6">
    <location>
        <begin position="1"/>
        <end position="22"/>
    </location>
</feature>
<dbReference type="Pfam" id="PF00034">
    <property type="entry name" value="Cytochrom_C"/>
    <property type="match status" value="1"/>
</dbReference>
<dbReference type="Gene3D" id="1.10.760.10">
    <property type="entry name" value="Cytochrome c-like domain"/>
    <property type="match status" value="2"/>
</dbReference>
<dbReference type="Proteomes" id="UP000326780">
    <property type="component" value="Chromosome"/>
</dbReference>
<dbReference type="EMBL" id="CP045644">
    <property type="protein sequence ID" value="QFZ86835.1"/>
    <property type="molecule type" value="Genomic_DNA"/>
</dbReference>
<dbReference type="PROSITE" id="PS51007">
    <property type="entry name" value="CYTC"/>
    <property type="match status" value="2"/>
</dbReference>
<evidence type="ECO:0000256" key="6">
    <source>
        <dbReference type="SAM" id="SignalP"/>
    </source>
</evidence>
<evidence type="ECO:0000313" key="8">
    <source>
        <dbReference type="EMBL" id="QFZ86835.1"/>
    </source>
</evidence>
<dbReference type="AlphaFoldDB" id="A0A5Q0ME89"/>
<keyword evidence="3 4" id="KW-0408">Iron</keyword>
<dbReference type="GO" id="GO:0046872">
    <property type="term" value="F:metal ion binding"/>
    <property type="evidence" value="ECO:0007669"/>
    <property type="project" value="UniProtKB-KW"/>
</dbReference>
<organism evidence="8 9">
    <name type="scientific">Variovorax paradoxus</name>
    <dbReference type="NCBI Taxonomy" id="34073"/>
    <lineage>
        <taxon>Bacteria</taxon>
        <taxon>Pseudomonadati</taxon>
        <taxon>Pseudomonadota</taxon>
        <taxon>Betaproteobacteria</taxon>
        <taxon>Burkholderiales</taxon>
        <taxon>Comamonadaceae</taxon>
        <taxon>Variovorax</taxon>
    </lineage>
</organism>
<feature type="region of interest" description="Disordered" evidence="5">
    <location>
        <begin position="173"/>
        <end position="198"/>
    </location>
</feature>
<keyword evidence="6" id="KW-0732">Signal</keyword>
<sequence>MGTTKTFLLTVAALGAAALAGAACVVLGGLYDVAANTPHYQPVHTLLETAMRQSVRLRARDIRPPPLDDAQLVTRGAACYRAKCVQCHGAPGVAQGDIGKSMQPLPGPLVDARQRWHARELYWVTKNGIRMSGMPAWEYRLSEDDLWALVAFLQQLPDMTPQQYEAQAQAGEVTLSPGASSGPTCAPGPRAGDGIGDSVRRGQRALSQYACNACHVIPGVTGSSPHVGPSLAGVARRDMIAGQLANTPEHMVRWLRHTHTVDPRTAMPEMGVTEADARDIAAYLATLD</sequence>
<dbReference type="Pfam" id="PF13442">
    <property type="entry name" value="Cytochrome_CBB3"/>
    <property type="match status" value="1"/>
</dbReference>
<dbReference type="GO" id="GO:0009055">
    <property type="term" value="F:electron transfer activity"/>
    <property type="evidence" value="ECO:0007669"/>
    <property type="project" value="InterPro"/>
</dbReference>
<evidence type="ECO:0000256" key="3">
    <source>
        <dbReference type="ARBA" id="ARBA00023004"/>
    </source>
</evidence>
<dbReference type="PANTHER" id="PTHR33751">
    <property type="entry name" value="CBB3-TYPE CYTOCHROME C OXIDASE SUBUNIT FIXP"/>
    <property type="match status" value="1"/>
</dbReference>
<dbReference type="PROSITE" id="PS51257">
    <property type="entry name" value="PROKAR_LIPOPROTEIN"/>
    <property type="match status" value="1"/>
</dbReference>
<proteinExistence type="predicted"/>
<evidence type="ECO:0000256" key="4">
    <source>
        <dbReference type="PROSITE-ProRule" id="PRU00433"/>
    </source>
</evidence>
<keyword evidence="2 4" id="KW-0479">Metal-binding</keyword>
<dbReference type="InterPro" id="IPR009056">
    <property type="entry name" value="Cyt_c-like_dom"/>
</dbReference>
<evidence type="ECO:0000256" key="2">
    <source>
        <dbReference type="ARBA" id="ARBA00022723"/>
    </source>
</evidence>
<dbReference type="RefSeq" id="WP_153285282.1">
    <property type="nucleotide sequence ID" value="NZ_CP045644.1"/>
</dbReference>
<dbReference type="InterPro" id="IPR036909">
    <property type="entry name" value="Cyt_c-like_dom_sf"/>
</dbReference>
<dbReference type="GO" id="GO:0020037">
    <property type="term" value="F:heme binding"/>
    <property type="evidence" value="ECO:0007669"/>
    <property type="project" value="InterPro"/>
</dbReference>
<protein>
    <submittedName>
        <fullName evidence="8">C-type cytochrome</fullName>
    </submittedName>
</protein>
<evidence type="ECO:0000259" key="7">
    <source>
        <dbReference type="PROSITE" id="PS51007"/>
    </source>
</evidence>
<reference evidence="8 9" key="1">
    <citation type="submission" date="2019-10" db="EMBL/GenBank/DDBJ databases">
        <title>Complete genome sequence of Variovorax paradoxus 5C-2.</title>
        <authorList>
            <person name="Gogoleva N.E."/>
            <person name="Balkin A.S."/>
        </authorList>
    </citation>
    <scope>NUCLEOTIDE SEQUENCE [LARGE SCALE GENOMIC DNA]</scope>
    <source>
        <strain evidence="8 9">5C-2</strain>
    </source>
</reference>
<feature type="chain" id="PRO_5024883832" evidence="6">
    <location>
        <begin position="23"/>
        <end position="288"/>
    </location>
</feature>
<feature type="domain" description="Cytochrome c" evidence="7">
    <location>
        <begin position="197"/>
        <end position="288"/>
    </location>
</feature>
<evidence type="ECO:0000313" key="9">
    <source>
        <dbReference type="Proteomes" id="UP000326780"/>
    </source>
</evidence>
<accession>A0A5Q0ME89</accession>
<dbReference type="InterPro" id="IPR050597">
    <property type="entry name" value="Cytochrome_c_Oxidase_Subunit"/>
</dbReference>
<dbReference type="SUPFAM" id="SSF46626">
    <property type="entry name" value="Cytochrome c"/>
    <property type="match status" value="2"/>
</dbReference>
<dbReference type="PANTHER" id="PTHR33751:SF1">
    <property type="entry name" value="CBB3-TYPE CYTOCHROME C OXIDASE SUBUNIT FIXP"/>
    <property type="match status" value="1"/>
</dbReference>
<evidence type="ECO:0000256" key="1">
    <source>
        <dbReference type="ARBA" id="ARBA00022617"/>
    </source>
</evidence>
<gene>
    <name evidence="8" type="ORF">GFK26_30690</name>
</gene>
<keyword evidence="1 4" id="KW-0349">Heme</keyword>
<feature type="domain" description="Cytochrome c" evidence="7">
    <location>
        <begin position="71"/>
        <end position="157"/>
    </location>
</feature>